<proteinExistence type="predicted"/>
<name>A0A2R8CJJ6_9GAMM</name>
<sequence length="131" mass="14085">MENRMGIARGWSMAVVLLAAGLAGCAGSSMPENAASRNDGVLHQASLSFDGHRVSGTGGCNRIFGPARVEQGRLVVGTLASTRMACPERETGDQALIDFLESRPRLIQGDNDEWRLEGKSQQMAIERVPMQ</sequence>
<dbReference type="PROSITE" id="PS51257">
    <property type="entry name" value="PROKAR_LIPOPROTEIN"/>
    <property type="match status" value="1"/>
</dbReference>
<feature type="domain" description="DUF306" evidence="1">
    <location>
        <begin position="42"/>
        <end position="121"/>
    </location>
</feature>
<dbReference type="InterPro" id="IPR053147">
    <property type="entry name" value="Hsp_HslJ-like"/>
</dbReference>
<keyword evidence="3" id="KW-1185">Reference proteome</keyword>
<accession>A0A2R8CJJ6</accession>
<dbReference type="Gene3D" id="2.40.128.270">
    <property type="match status" value="1"/>
</dbReference>
<protein>
    <recommendedName>
        <fullName evidence="1">DUF306 domain-containing protein</fullName>
    </recommendedName>
</protein>
<organism evidence="2 3">
    <name type="scientific">Kushneria phyllosphaerae</name>
    <dbReference type="NCBI Taxonomy" id="2100822"/>
    <lineage>
        <taxon>Bacteria</taxon>
        <taxon>Pseudomonadati</taxon>
        <taxon>Pseudomonadota</taxon>
        <taxon>Gammaproteobacteria</taxon>
        <taxon>Oceanospirillales</taxon>
        <taxon>Halomonadaceae</taxon>
        <taxon>Kushneria</taxon>
    </lineage>
</organism>
<gene>
    <name evidence="2" type="ORF">KSP9073_00994</name>
</gene>
<dbReference type="AlphaFoldDB" id="A0A2R8CJJ6"/>
<dbReference type="PANTHER" id="PTHR35535:SF1">
    <property type="entry name" value="HEAT SHOCK PROTEIN HSLJ"/>
    <property type="match status" value="1"/>
</dbReference>
<dbReference type="EMBL" id="ONZI01000001">
    <property type="protein sequence ID" value="SPJ32992.1"/>
    <property type="molecule type" value="Genomic_DNA"/>
</dbReference>
<dbReference type="Pfam" id="PF03724">
    <property type="entry name" value="META"/>
    <property type="match status" value="1"/>
</dbReference>
<dbReference type="PANTHER" id="PTHR35535">
    <property type="entry name" value="HEAT SHOCK PROTEIN HSLJ"/>
    <property type="match status" value="1"/>
</dbReference>
<dbReference type="OrthoDB" id="5348860at2"/>
<dbReference type="Proteomes" id="UP000244934">
    <property type="component" value="Unassembled WGS sequence"/>
</dbReference>
<evidence type="ECO:0000313" key="3">
    <source>
        <dbReference type="Proteomes" id="UP000244934"/>
    </source>
</evidence>
<reference evidence="3" key="1">
    <citation type="submission" date="2018-03" db="EMBL/GenBank/DDBJ databases">
        <authorList>
            <person name="Navarro De La Torre S."/>
        </authorList>
    </citation>
    <scope>NUCLEOTIDE SEQUENCE [LARGE SCALE GENOMIC DNA]</scope>
    <source>
        <strain evidence="3">EAod3</strain>
    </source>
</reference>
<dbReference type="InterPro" id="IPR038670">
    <property type="entry name" value="HslJ-like_sf"/>
</dbReference>
<evidence type="ECO:0000313" key="2">
    <source>
        <dbReference type="EMBL" id="SPJ32992.1"/>
    </source>
</evidence>
<evidence type="ECO:0000259" key="1">
    <source>
        <dbReference type="Pfam" id="PF03724"/>
    </source>
</evidence>
<dbReference type="InterPro" id="IPR005184">
    <property type="entry name" value="DUF306_Meta_HslJ"/>
</dbReference>